<dbReference type="EMBL" id="BAVR01000117">
    <property type="protein sequence ID" value="GAE90961.1"/>
    <property type="molecule type" value="Genomic_DNA"/>
</dbReference>
<dbReference type="AlphaFoldDB" id="W4VCR5"/>
<dbReference type="OrthoDB" id="2080574at2"/>
<sequence length="312" mass="36630">MDNKKEVLSTGNEGVKGLMETITSKISVDQSKEVLSSLKDSIVDNIHERTERAANFIHSLKKDKIRNLERLLDVTKKDLKKSDKKNYIYITEAGRMVVVDRDMWGDPCTVTIKEGNKVLLRLVKFFNDYPYLFPVFNEKNLNGEIIFMDDGEIWYRDKDVATLVLFKNDKPDFLTINLDKVRALKENELLKYLENCKILYLEKRLNDLLLVERKIAIEDIVRVRQGYAIYKNSERAYTVLLFDQLRSLCDEFTLRKLPNLNEAALDVLFSLDIVEYVKSKGYAFENFKQDNEYIEYWQEIGSKRVCVMRCKI</sequence>
<proteinExistence type="predicted"/>
<dbReference type="Proteomes" id="UP000019109">
    <property type="component" value="Unassembled WGS sequence"/>
</dbReference>
<comment type="caution">
    <text evidence="1">The sequence shown here is derived from an EMBL/GenBank/DDBJ whole genome shotgun (WGS) entry which is preliminary data.</text>
</comment>
<evidence type="ECO:0000313" key="2">
    <source>
        <dbReference type="Proteomes" id="UP000019109"/>
    </source>
</evidence>
<keyword evidence="2" id="KW-1185">Reference proteome</keyword>
<organism evidence="1 2">
    <name type="scientific">Acetivibrio straminisolvens JCM 21531</name>
    <dbReference type="NCBI Taxonomy" id="1294263"/>
    <lineage>
        <taxon>Bacteria</taxon>
        <taxon>Bacillati</taxon>
        <taxon>Bacillota</taxon>
        <taxon>Clostridia</taxon>
        <taxon>Eubacteriales</taxon>
        <taxon>Oscillospiraceae</taxon>
        <taxon>Acetivibrio</taxon>
    </lineage>
</organism>
<protein>
    <submittedName>
        <fullName evidence="1">Uncharacterized protein</fullName>
    </submittedName>
</protein>
<dbReference type="RefSeq" id="WP_038291519.1">
    <property type="nucleotide sequence ID" value="NZ_BAVR01000117.1"/>
</dbReference>
<reference evidence="1" key="1">
    <citation type="journal article" date="2014" name="Genome Announc.">
        <title>Draft Genome Sequence of Clostridium straminisolvens Strain JCM 21531T, Isolated from a Cellulose-Degrading Bacterial Community.</title>
        <authorList>
            <person name="Yuki M."/>
            <person name="Oshima K."/>
            <person name="Suda W."/>
            <person name="Sakamoto M."/>
            <person name="Kitamura K."/>
            <person name="Iida T."/>
            <person name="Hattori M."/>
            <person name="Ohkuma M."/>
        </authorList>
    </citation>
    <scope>NUCLEOTIDE SEQUENCE [LARGE SCALE GENOMIC DNA]</scope>
    <source>
        <strain evidence="1">JCM 21531</strain>
    </source>
</reference>
<gene>
    <name evidence="1" type="ORF">JCM21531_4626</name>
</gene>
<accession>W4VCR5</accession>
<name>W4VCR5_9FIRM</name>
<evidence type="ECO:0000313" key="1">
    <source>
        <dbReference type="EMBL" id="GAE90961.1"/>
    </source>
</evidence>